<organism evidence="2 3">
    <name type="scientific">Sulfobacillus benefaciens</name>
    <dbReference type="NCBI Taxonomy" id="453960"/>
    <lineage>
        <taxon>Bacteria</taxon>
        <taxon>Bacillati</taxon>
        <taxon>Bacillota</taxon>
        <taxon>Clostridia</taxon>
        <taxon>Eubacteriales</taxon>
        <taxon>Clostridiales Family XVII. Incertae Sedis</taxon>
        <taxon>Sulfobacillus</taxon>
    </lineage>
</organism>
<accession>A0A2T2X859</accession>
<dbReference type="InterPro" id="IPR045864">
    <property type="entry name" value="aa-tRNA-synth_II/BPL/LPL"/>
</dbReference>
<comment type="caution">
    <text evidence="2">The sequence shown here is derived from an EMBL/GenBank/DDBJ whole genome shotgun (WGS) entry which is preliminary data.</text>
</comment>
<gene>
    <name evidence="2" type="ORF">C7B43_05105</name>
</gene>
<reference evidence="2 3" key="1">
    <citation type="journal article" date="2014" name="BMC Genomics">
        <title>Comparison of environmental and isolate Sulfobacillus genomes reveals diverse carbon, sulfur, nitrogen, and hydrogen metabolisms.</title>
        <authorList>
            <person name="Justice N.B."/>
            <person name="Norman A."/>
            <person name="Brown C.T."/>
            <person name="Singh A."/>
            <person name="Thomas B.C."/>
            <person name="Banfield J.F."/>
        </authorList>
    </citation>
    <scope>NUCLEOTIDE SEQUENCE [LARGE SCALE GENOMIC DNA]</scope>
    <source>
        <strain evidence="2">AMDSBA1</strain>
    </source>
</reference>
<feature type="domain" description="Class II Histidinyl-tRNA synthetase (HisRS)-like catalytic core" evidence="1">
    <location>
        <begin position="86"/>
        <end position="265"/>
    </location>
</feature>
<evidence type="ECO:0000259" key="1">
    <source>
        <dbReference type="Pfam" id="PF13393"/>
    </source>
</evidence>
<sequence length="278" mass="31362">MDEWLNQNRREYELMMMVINQFLAQGFYPVPTAPAQAGHYREDHTQSILELLSSFPESHIQFPLQVFSLGPVYDPGYGRWAETIDVEILGAGGAQHEVLALELIMRLIATWPNLASGTLMVLGHLGLLNQVLATESVPDVTAAQILAALRSGNLVTAETLMTHMAPASRRLLMSQPFAEFLEIFRKILPEADFEHLSRLEKVVHQHVETRWDLSLTGNWSYYTDLVFSLYLKDVGQPVLNGGRFIQDIHGRAWQGVGFTLYLDPLYQAVRQEMGSLIP</sequence>
<dbReference type="AlphaFoldDB" id="A0A2T2X859"/>
<dbReference type="Gene3D" id="3.30.930.10">
    <property type="entry name" value="Bira Bifunctional Protein, Domain 2"/>
    <property type="match status" value="1"/>
</dbReference>
<dbReference type="GO" id="GO:0140096">
    <property type="term" value="F:catalytic activity, acting on a protein"/>
    <property type="evidence" value="ECO:0007669"/>
    <property type="project" value="UniProtKB-ARBA"/>
</dbReference>
<dbReference type="Proteomes" id="UP000242699">
    <property type="component" value="Unassembled WGS sequence"/>
</dbReference>
<protein>
    <recommendedName>
        <fullName evidence="1">Class II Histidinyl-tRNA synthetase (HisRS)-like catalytic core domain-containing protein</fullName>
    </recommendedName>
</protein>
<proteinExistence type="predicted"/>
<dbReference type="SUPFAM" id="SSF55681">
    <property type="entry name" value="Class II aaRS and biotin synthetases"/>
    <property type="match status" value="1"/>
</dbReference>
<evidence type="ECO:0000313" key="2">
    <source>
        <dbReference type="EMBL" id="PSR30669.1"/>
    </source>
</evidence>
<evidence type="ECO:0000313" key="3">
    <source>
        <dbReference type="Proteomes" id="UP000242699"/>
    </source>
</evidence>
<dbReference type="Pfam" id="PF13393">
    <property type="entry name" value="tRNA-synt_His"/>
    <property type="match status" value="1"/>
</dbReference>
<dbReference type="InterPro" id="IPR041715">
    <property type="entry name" value="HisRS-like_core"/>
</dbReference>
<dbReference type="GO" id="GO:0016740">
    <property type="term" value="F:transferase activity"/>
    <property type="evidence" value="ECO:0007669"/>
    <property type="project" value="UniProtKB-ARBA"/>
</dbReference>
<name>A0A2T2X859_9FIRM</name>
<dbReference type="EMBL" id="PXYT01000008">
    <property type="protein sequence ID" value="PSR30669.1"/>
    <property type="molecule type" value="Genomic_DNA"/>
</dbReference>